<organism evidence="9">
    <name type="scientific">marine sediment metagenome</name>
    <dbReference type="NCBI Taxonomy" id="412755"/>
    <lineage>
        <taxon>unclassified sequences</taxon>
        <taxon>metagenomes</taxon>
        <taxon>ecological metagenomes</taxon>
    </lineage>
</organism>
<protein>
    <recommendedName>
        <fullName evidence="8">ABC transmembrane type-1 domain-containing protein</fullName>
    </recommendedName>
</protein>
<feature type="transmembrane region" description="Helical" evidence="7">
    <location>
        <begin position="182"/>
        <end position="199"/>
    </location>
</feature>
<dbReference type="AlphaFoldDB" id="A0A0F9CZ12"/>
<evidence type="ECO:0000313" key="9">
    <source>
        <dbReference type="EMBL" id="KKL46691.1"/>
    </source>
</evidence>
<evidence type="ECO:0000256" key="1">
    <source>
        <dbReference type="ARBA" id="ARBA00004651"/>
    </source>
</evidence>
<keyword evidence="4 7" id="KW-0812">Transmembrane</keyword>
<evidence type="ECO:0000256" key="3">
    <source>
        <dbReference type="ARBA" id="ARBA00022475"/>
    </source>
</evidence>
<proteinExistence type="predicted"/>
<dbReference type="PANTHER" id="PTHR30151">
    <property type="entry name" value="ALKANE SULFONATE ABC TRANSPORTER-RELATED, MEMBRANE SUBUNIT"/>
    <property type="match status" value="1"/>
</dbReference>
<dbReference type="InterPro" id="IPR000515">
    <property type="entry name" value="MetI-like"/>
</dbReference>
<dbReference type="GO" id="GO:0005886">
    <property type="term" value="C:plasma membrane"/>
    <property type="evidence" value="ECO:0007669"/>
    <property type="project" value="UniProtKB-SubCell"/>
</dbReference>
<keyword evidence="2" id="KW-0813">Transport</keyword>
<evidence type="ECO:0000256" key="2">
    <source>
        <dbReference type="ARBA" id="ARBA00022448"/>
    </source>
</evidence>
<reference evidence="9" key="1">
    <citation type="journal article" date="2015" name="Nature">
        <title>Complex archaea that bridge the gap between prokaryotes and eukaryotes.</title>
        <authorList>
            <person name="Spang A."/>
            <person name="Saw J.H."/>
            <person name="Jorgensen S.L."/>
            <person name="Zaremba-Niedzwiedzka K."/>
            <person name="Martijn J."/>
            <person name="Lind A.E."/>
            <person name="van Eijk R."/>
            <person name="Schleper C."/>
            <person name="Guy L."/>
            <person name="Ettema T.J."/>
        </authorList>
    </citation>
    <scope>NUCLEOTIDE SEQUENCE</scope>
</reference>
<comment type="subcellular location">
    <subcellularLocation>
        <location evidence="1">Cell membrane</location>
        <topology evidence="1">Multi-pass membrane protein</topology>
    </subcellularLocation>
</comment>
<dbReference type="SUPFAM" id="SSF161098">
    <property type="entry name" value="MetI-like"/>
    <property type="match status" value="1"/>
</dbReference>
<evidence type="ECO:0000256" key="7">
    <source>
        <dbReference type="SAM" id="Phobius"/>
    </source>
</evidence>
<dbReference type="Gene3D" id="1.10.3720.10">
    <property type="entry name" value="MetI-like"/>
    <property type="match status" value="1"/>
</dbReference>
<evidence type="ECO:0000256" key="5">
    <source>
        <dbReference type="ARBA" id="ARBA00022989"/>
    </source>
</evidence>
<dbReference type="PROSITE" id="PS50928">
    <property type="entry name" value="ABC_TM1"/>
    <property type="match status" value="1"/>
</dbReference>
<dbReference type="EMBL" id="LAZR01033937">
    <property type="protein sequence ID" value="KKL46691.1"/>
    <property type="molecule type" value="Genomic_DNA"/>
</dbReference>
<dbReference type="GO" id="GO:0055085">
    <property type="term" value="P:transmembrane transport"/>
    <property type="evidence" value="ECO:0007669"/>
    <property type="project" value="InterPro"/>
</dbReference>
<feature type="transmembrane region" description="Helical" evidence="7">
    <location>
        <begin position="83"/>
        <end position="102"/>
    </location>
</feature>
<dbReference type="CDD" id="cd06261">
    <property type="entry name" value="TM_PBP2"/>
    <property type="match status" value="1"/>
</dbReference>
<name>A0A0F9CZ12_9ZZZZ</name>
<sequence>MVATISGLDRDKKGLQLSDRWIRIITIIAIIGIWELITRSGLIQPVHLPSPTRVLSTFFYIMREGYPQDITILKHVKATVWRIIQGYLLATVTAIPLGLIIGNRFLLERAANPVITFARSIATISLLPLAIAWFGVGELSSILLIMYGAFWAILTNTIQGVKLVDVNFINVGRMFGATRRHIFFRVVLPATLPRIFAGMKIGLGVAFMVIIAAELIGTVTGLGALIQQARLYYRTDITIVGMIFIGFFGLIISIGLDRLERVMIPWAVGLEEVKR</sequence>
<accession>A0A0F9CZ12</accession>
<feature type="transmembrane region" description="Helical" evidence="7">
    <location>
        <begin position="21"/>
        <end position="37"/>
    </location>
</feature>
<feature type="transmembrane region" description="Helical" evidence="7">
    <location>
        <begin position="114"/>
        <end position="136"/>
    </location>
</feature>
<feature type="domain" description="ABC transmembrane type-1" evidence="8">
    <location>
        <begin position="76"/>
        <end position="256"/>
    </location>
</feature>
<gene>
    <name evidence="9" type="ORF">LCGC14_2343030</name>
</gene>
<keyword evidence="5 7" id="KW-1133">Transmembrane helix</keyword>
<feature type="transmembrane region" description="Helical" evidence="7">
    <location>
        <begin position="142"/>
        <end position="161"/>
    </location>
</feature>
<keyword evidence="6 7" id="KW-0472">Membrane</keyword>
<evidence type="ECO:0000256" key="6">
    <source>
        <dbReference type="ARBA" id="ARBA00023136"/>
    </source>
</evidence>
<feature type="transmembrane region" description="Helical" evidence="7">
    <location>
        <begin position="237"/>
        <end position="256"/>
    </location>
</feature>
<keyword evidence="3" id="KW-1003">Cell membrane</keyword>
<dbReference type="Pfam" id="PF00528">
    <property type="entry name" value="BPD_transp_1"/>
    <property type="match status" value="1"/>
</dbReference>
<evidence type="ECO:0000256" key="4">
    <source>
        <dbReference type="ARBA" id="ARBA00022692"/>
    </source>
</evidence>
<dbReference type="InterPro" id="IPR035906">
    <property type="entry name" value="MetI-like_sf"/>
</dbReference>
<dbReference type="PANTHER" id="PTHR30151:SF0">
    <property type="entry name" value="ABC TRANSPORTER PERMEASE PROTEIN MJ0413-RELATED"/>
    <property type="match status" value="1"/>
</dbReference>
<evidence type="ECO:0000259" key="8">
    <source>
        <dbReference type="PROSITE" id="PS50928"/>
    </source>
</evidence>
<comment type="caution">
    <text evidence="9">The sequence shown here is derived from an EMBL/GenBank/DDBJ whole genome shotgun (WGS) entry which is preliminary data.</text>
</comment>
<feature type="transmembrane region" description="Helical" evidence="7">
    <location>
        <begin position="205"/>
        <end position="225"/>
    </location>
</feature>